<sequence>MRVSRVVLPTTEAASWRYQYEEIEKLHVIKEVDTPIGANEVITHSRVAGDHHRVPDQAGGGFLPRVLRHVIKPSSGQHDTLTMVYAYALSKGNGYKAGNNFLGANLIHNKPDHGLDYLFSSVGTYAYGSTETRTKQGEEHKVEREYNRFHLLVREETTHTDTTTRVTSTEMTETAYYSNGGYFHEDHAYCQLPGITTRTWKRNSGMPYLEGDIRQYKPDGNLQSEAQVHGDPRIDKPVLGLTTAYEWYATGGEGADPRDPNFFTPRLKRTARIPDPTAEHKDAPTLYQHYSYEKADALPGKGPKSWHRIKREVLSLSENESGDGLQATDYAYFDTPSQPQTHGRVKDETITLNGKATVTSYCYDCVEEGGRRTTAFSEFPMRPILIKRLETRLEQSRTLGEYINVLEEHIKVAEASVKAHQASVRTLLDRIVPLRGTLLANEPVLTTVQTVTGWDHEGGGSPEESRQKSITLTHSLLTGEPVLNADDNDVKIHYEYDQLRRVTAETVAPEDDTYEATRHYTYTLCSKTGDQAQQTREDVNKVITRTLLDGLNRVVREERQDKDHDAGNFRLLYSAVYNMLGQLIEQTEYDWHEKTLVPLKSTFEYDIWGQQRAVTGPDNVKLVEETDPVGTAQSKGKRVLAWREEGSGAKRTGVTETWFNRFQEPAQIERRDLQSHRLSLQANGHDGLGRLVKQDVGDTVKRTTSFAFDAFSRNVQTVLPGGALVLRTYAEHSGEDLPISIAVQESAVLEAKVLGTQDFDGLGRMALSNTGGREQTYAYDAGVRKPKTVTTPVGGIHYTYELKLSENPESRVLGIGTGASADEPAVVYDYDKKNARLNGWTMPGENGRPWQKLKCEYYQTGQIKSETWTQHESGEEDAPPIGEPQTQHYVYSHRGRLLSYTDVLSQIQSNEYYPTGQLKKTTLKDKAGKVLLETDFTYSELGQLRSHTTYDRETGQSLATELKYDEFDREIERKFTAGSMVQTLAQVYDDVDALKTRTLSEGGVNLRVEAYEYDERQRLKKYTFTGRGVESDPYQPQDPYGNYITGQQFTFDALDNITEVVTTFVGGSNTATYYFENKDPAQLSRITNKATDPAVRTLNGYPEEIILTYDDNGNLVVDEQGRALEYNALNQLLSVTEDDKKIVSYFYNPQNILMGTDEEQRFYLGDELTALKTGDGGTRISTSPAGPLAETTVSQAQE</sequence>
<dbReference type="Proteomes" id="UP001209279">
    <property type="component" value="Chromosome"/>
</dbReference>
<proteinExistence type="predicted"/>
<evidence type="ECO:0000313" key="3">
    <source>
        <dbReference type="Proteomes" id="UP001209279"/>
    </source>
</evidence>
<protein>
    <recommendedName>
        <fullName evidence="4">YD repeat-containing protein</fullName>
    </recommendedName>
</protein>
<evidence type="ECO:0008006" key="4">
    <source>
        <dbReference type="Google" id="ProtNLM"/>
    </source>
</evidence>
<organism evidence="2 3">
    <name type="scientific">Pseudomonas soli</name>
    <dbReference type="NCBI Taxonomy" id="1306993"/>
    <lineage>
        <taxon>Bacteria</taxon>
        <taxon>Pseudomonadati</taxon>
        <taxon>Pseudomonadota</taxon>
        <taxon>Gammaproteobacteria</taxon>
        <taxon>Pseudomonadales</taxon>
        <taxon>Pseudomonadaceae</taxon>
        <taxon>Pseudomonas</taxon>
    </lineage>
</organism>
<name>A0AAJ5MKD9_9PSED</name>
<evidence type="ECO:0000313" key="2">
    <source>
        <dbReference type="EMBL" id="UXZ44237.1"/>
    </source>
</evidence>
<reference evidence="2" key="1">
    <citation type="submission" date="2021-08" db="EMBL/GenBank/DDBJ databases">
        <authorList>
            <person name="Yaryura P.M."/>
            <person name="Bianco M.I."/>
            <person name="Morais C."/>
            <person name="Setubal J.C."/>
        </authorList>
    </citation>
    <scope>NUCLEOTIDE SEQUENCE</scope>
    <source>
        <strain evidence="2">AP1</strain>
    </source>
</reference>
<gene>
    <name evidence="2" type="ORF">K7K07_19465</name>
</gene>
<dbReference type="AlphaFoldDB" id="A0AAJ5MKD9"/>
<dbReference type="Gene3D" id="2.180.10.10">
    <property type="entry name" value="RHS repeat-associated core"/>
    <property type="match status" value="2"/>
</dbReference>
<feature type="region of interest" description="Disordered" evidence="1">
    <location>
        <begin position="1173"/>
        <end position="1198"/>
    </location>
</feature>
<dbReference type="EMBL" id="CP083803">
    <property type="protein sequence ID" value="UXZ44237.1"/>
    <property type="molecule type" value="Genomic_DNA"/>
</dbReference>
<evidence type="ECO:0000256" key="1">
    <source>
        <dbReference type="SAM" id="MobiDB-lite"/>
    </source>
</evidence>
<dbReference type="RefSeq" id="WP_263158575.1">
    <property type="nucleotide sequence ID" value="NZ_CP083803.1"/>
</dbReference>
<accession>A0AAJ5MKD9</accession>